<reference evidence="1 2" key="1">
    <citation type="journal article" date="2015" name="Stand. Genomic Sci.">
        <title>Genomic Encyclopedia of Bacterial and Archaeal Type Strains, Phase III: the genomes of soil and plant-associated and newly described type strains.</title>
        <authorList>
            <person name="Whitman W.B."/>
            <person name="Woyke T."/>
            <person name="Klenk H.P."/>
            <person name="Zhou Y."/>
            <person name="Lilburn T.G."/>
            <person name="Beck B.J."/>
            <person name="De Vos P."/>
            <person name="Vandamme P."/>
            <person name="Eisen J.A."/>
            <person name="Garrity G."/>
            <person name="Hugenholtz P."/>
            <person name="Kyrpides N.C."/>
        </authorList>
    </citation>
    <scope>NUCLEOTIDE SEQUENCE [LARGE SCALE GENOMIC DNA]</scope>
    <source>
        <strain evidence="1 2">ASC-9842</strain>
    </source>
</reference>
<name>A0A4Q7RFY7_9BURK</name>
<dbReference type="AlphaFoldDB" id="A0A4Q7RFY7"/>
<dbReference type="EMBL" id="SGXM01000010">
    <property type="protein sequence ID" value="RZT30782.1"/>
    <property type="molecule type" value="Genomic_DNA"/>
</dbReference>
<evidence type="ECO:0000313" key="1">
    <source>
        <dbReference type="EMBL" id="RZT30782.1"/>
    </source>
</evidence>
<dbReference type="Pfam" id="PF01126">
    <property type="entry name" value="Heme_oxygenase"/>
    <property type="match status" value="1"/>
</dbReference>
<sequence length="199" mass="21403">MTEHSSPSSDVLASLRAATSERHAVLDRAMPLAQPAPTLSDYRDHLLILRAWLAPLEQWLAHFDDGPQDPQRLPQVARVGILRDDLADPATPAGSVAVSDIEVATLRTEPAYRWGLCYVIEGSQLGGAVLYRHLAESLAPHPLRYLGAGASPGPRWQQFLQALRANVSADADIALACAGAQRAFDDLLARVPPAAQGVH</sequence>
<keyword evidence="2" id="KW-1185">Reference proteome</keyword>
<accession>A0A4Q7RFY7</accession>
<dbReference type="GO" id="GO:0004392">
    <property type="term" value="F:heme oxygenase (decyclizing) activity"/>
    <property type="evidence" value="ECO:0007669"/>
    <property type="project" value="InterPro"/>
</dbReference>
<dbReference type="GO" id="GO:0006788">
    <property type="term" value="P:heme oxidation"/>
    <property type="evidence" value="ECO:0007669"/>
    <property type="project" value="InterPro"/>
</dbReference>
<protein>
    <submittedName>
        <fullName evidence="1">Heme oxygenase</fullName>
    </submittedName>
</protein>
<dbReference type="CDD" id="cd19166">
    <property type="entry name" value="HemeO-bac"/>
    <property type="match status" value="1"/>
</dbReference>
<dbReference type="Gene3D" id="1.20.910.10">
    <property type="entry name" value="Heme oxygenase-like"/>
    <property type="match status" value="1"/>
</dbReference>
<proteinExistence type="predicted"/>
<dbReference type="InterPro" id="IPR016053">
    <property type="entry name" value="Haem_Oase-like"/>
</dbReference>
<dbReference type="InterPro" id="IPR016084">
    <property type="entry name" value="Haem_Oase-like_multi-hlx"/>
</dbReference>
<organism evidence="1 2">
    <name type="scientific">Cupriavidus agavae</name>
    <dbReference type="NCBI Taxonomy" id="1001822"/>
    <lineage>
        <taxon>Bacteria</taxon>
        <taxon>Pseudomonadati</taxon>
        <taxon>Pseudomonadota</taxon>
        <taxon>Betaproteobacteria</taxon>
        <taxon>Burkholderiales</taxon>
        <taxon>Burkholderiaceae</taxon>
        <taxon>Cupriavidus</taxon>
    </lineage>
</organism>
<comment type="caution">
    <text evidence="1">The sequence shown here is derived from an EMBL/GenBank/DDBJ whole genome shotgun (WGS) entry which is preliminary data.</text>
</comment>
<dbReference type="SUPFAM" id="SSF48613">
    <property type="entry name" value="Heme oxygenase-like"/>
    <property type="match status" value="1"/>
</dbReference>
<evidence type="ECO:0000313" key="2">
    <source>
        <dbReference type="Proteomes" id="UP000291078"/>
    </source>
</evidence>
<dbReference type="Proteomes" id="UP000291078">
    <property type="component" value="Unassembled WGS sequence"/>
</dbReference>
<gene>
    <name evidence="1" type="ORF">EV147_4630</name>
</gene>
<dbReference type="RefSeq" id="WP_198680339.1">
    <property type="nucleotide sequence ID" value="NZ_SGXM01000010.1"/>
</dbReference>